<dbReference type="KEGG" id="bnn:FOA43_004813"/>
<accession>A0A875RQL7</accession>
<sequence length="816" mass="90663">MIVRSADSELEPLISPGSPLSNYRSITESDSSITVWRKAVKYSILIAVLIAILFLFMIYEARFCVGKYSEAVIFAVDSASFGIRDDDLSMNLSAQFVFKYSRLDNWLVRYNLETIGWILGTASFGVANVIKVGVADDKVMNVLISNEQAQFDVDLRDNQTNYISLNNVSIQLDSDGFSHLINGVFEERRLPENLKVTCQTEVSILRVLPWINVSLEYLVSGINMTEILDNFEREVRVKNFSIHGQDDDTEFNGIATVEVPGIKELSFAKFCNIKSMNWDVYLSGCNGKLVKALTVANEEYKKVSIGQKHDYRLFYTIPRLSQELLSICNDSQLSPANGILSHYLNGTYVPIFISGSVPQNVGVPDWLAKLSSDIGVKLYVSSKQIPINEMKNNPVDSIGFSDLTLNIDSRGNLVIGSELQVGLDIGLETKLTDIDIPRVRGGLDICSVVDGGLITRFIIEEWCESFFNDTDSTFYMDLKHGVLDIRDAKDLGKKVNNALNGHGTNFSIGTDLDLDIDSDFVKSVFKDIRMEFNSEYDGMRWNRTFDGDLTLYKISFLMSDPKRLALKVDFGVDSPISMSLNNNIELMMFGVKYMDTIIGQVGLEQFSLAAFPVVSNVSMTLVLQSDEKHGKSGLEEMLGKYLSGISPLVNVGGGPGRCVPQSALISELFKEIGIPMRIPQLRHVGAVDGLDSHTRDSLFVLDCTLHIMSSEIELTVYNPVDNHEIVVDIIEGKASHDDTALGYISHEEKLVIPPGVYKTPRIPVTFSRSGLGADILRKALNGELSVETQALLQITIGEFDMTVLYHGMASKTKIRL</sequence>
<evidence type="ECO:0000313" key="4">
    <source>
        <dbReference type="Proteomes" id="UP000662931"/>
    </source>
</evidence>
<dbReference type="RefSeq" id="XP_038780965.1">
    <property type="nucleotide sequence ID" value="XM_038925037.1"/>
</dbReference>
<protein>
    <recommendedName>
        <fullName evidence="2">Tag1-like fifth Ig-like domain-containing protein</fullName>
    </recommendedName>
</protein>
<dbReference type="GeneID" id="62198213"/>
<feature type="domain" description="Tag1-like fifth Ig-like" evidence="2">
    <location>
        <begin position="695"/>
        <end position="803"/>
    </location>
</feature>
<organism evidence="3 4">
    <name type="scientific">Eeniella nana</name>
    <name type="common">Yeast</name>
    <name type="synonym">Brettanomyces nanus</name>
    <dbReference type="NCBI Taxonomy" id="13502"/>
    <lineage>
        <taxon>Eukaryota</taxon>
        <taxon>Fungi</taxon>
        <taxon>Dikarya</taxon>
        <taxon>Ascomycota</taxon>
        <taxon>Saccharomycotina</taxon>
        <taxon>Pichiomycetes</taxon>
        <taxon>Pichiales</taxon>
        <taxon>Pichiaceae</taxon>
        <taxon>Brettanomyces</taxon>
    </lineage>
</organism>
<keyword evidence="1" id="KW-1133">Transmembrane helix</keyword>
<keyword evidence="1" id="KW-0472">Membrane</keyword>
<keyword evidence="1" id="KW-0812">Transmembrane</keyword>
<gene>
    <name evidence="3" type="ORF">FOA43_004813</name>
</gene>
<keyword evidence="4" id="KW-1185">Reference proteome</keyword>
<dbReference type="PANTHER" id="PTHR35895:SF3">
    <property type="entry name" value="PRE-RRNA PROCESSING PROTEIN"/>
    <property type="match status" value="1"/>
</dbReference>
<proteinExistence type="predicted"/>
<reference evidence="3" key="1">
    <citation type="submission" date="2020-10" db="EMBL/GenBank/DDBJ databases">
        <authorList>
            <person name="Roach M.J.R."/>
        </authorList>
    </citation>
    <scope>NUCLEOTIDE SEQUENCE</scope>
    <source>
        <strain evidence="3">CBS 1945</strain>
    </source>
</reference>
<dbReference type="AlphaFoldDB" id="A0A875RQL7"/>
<dbReference type="GO" id="GO:0000329">
    <property type="term" value="C:fungal-type vacuole membrane"/>
    <property type="evidence" value="ECO:0007669"/>
    <property type="project" value="InterPro"/>
</dbReference>
<dbReference type="Proteomes" id="UP000662931">
    <property type="component" value="Chromosome 4"/>
</dbReference>
<dbReference type="Pfam" id="PF26153">
    <property type="entry name" value="LEA-2L_5"/>
    <property type="match status" value="1"/>
</dbReference>
<dbReference type="PANTHER" id="PTHR35895">
    <property type="entry name" value="CHROMOSOME 16, WHOLE GENOME SHOTGUN SEQUENCE"/>
    <property type="match status" value="1"/>
</dbReference>
<feature type="transmembrane region" description="Helical" evidence="1">
    <location>
        <begin position="39"/>
        <end position="59"/>
    </location>
</feature>
<evidence type="ECO:0000259" key="2">
    <source>
        <dbReference type="Pfam" id="PF26153"/>
    </source>
</evidence>
<evidence type="ECO:0000256" key="1">
    <source>
        <dbReference type="SAM" id="Phobius"/>
    </source>
</evidence>
<dbReference type="InterPro" id="IPR059066">
    <property type="entry name" value="Ig_Tag1-like_5th"/>
</dbReference>
<dbReference type="OrthoDB" id="5596576at2759"/>
<dbReference type="InterPro" id="IPR046368">
    <property type="entry name" value="Tag1"/>
</dbReference>
<dbReference type="EMBL" id="CP064815">
    <property type="protein sequence ID" value="QPG77400.1"/>
    <property type="molecule type" value="Genomic_DNA"/>
</dbReference>
<evidence type="ECO:0000313" key="3">
    <source>
        <dbReference type="EMBL" id="QPG77400.1"/>
    </source>
</evidence>
<name>A0A875RQL7_EENNA</name>